<protein>
    <recommendedName>
        <fullName evidence="1">Chitin-binding type-2 domain-containing protein</fullName>
    </recommendedName>
</protein>
<feature type="non-terminal residue" evidence="2">
    <location>
        <position position="164"/>
    </location>
</feature>
<dbReference type="GO" id="GO:0005576">
    <property type="term" value="C:extracellular region"/>
    <property type="evidence" value="ECO:0007669"/>
    <property type="project" value="InterPro"/>
</dbReference>
<sequence>MLPDPLTCPDEFYCFDPAYNECMHGEDSCAKLCDKQEQSCQYECNAFGDLIADAEDCNKNYLCVGDGPPFSPVALTCPPDTPYFDGFECVTDQASCCNCQIESCTEEGELLADPQDCHAYYLCVMIGGDLMQLPVDCPNGGSFINGACDDATTECETACDLSGI</sequence>
<dbReference type="EMBL" id="CAXKWB010024525">
    <property type="protein sequence ID" value="CAL4126364.1"/>
    <property type="molecule type" value="Genomic_DNA"/>
</dbReference>
<comment type="caution">
    <text evidence="2">The sequence shown here is derived from an EMBL/GenBank/DDBJ whole genome shotgun (WGS) entry which is preliminary data.</text>
</comment>
<organism evidence="2 3">
    <name type="scientific">Meganyctiphanes norvegica</name>
    <name type="common">Northern krill</name>
    <name type="synonym">Thysanopoda norvegica</name>
    <dbReference type="NCBI Taxonomy" id="48144"/>
    <lineage>
        <taxon>Eukaryota</taxon>
        <taxon>Metazoa</taxon>
        <taxon>Ecdysozoa</taxon>
        <taxon>Arthropoda</taxon>
        <taxon>Crustacea</taxon>
        <taxon>Multicrustacea</taxon>
        <taxon>Malacostraca</taxon>
        <taxon>Eumalacostraca</taxon>
        <taxon>Eucarida</taxon>
        <taxon>Euphausiacea</taxon>
        <taxon>Euphausiidae</taxon>
        <taxon>Meganyctiphanes</taxon>
    </lineage>
</organism>
<dbReference type="PROSITE" id="PS50940">
    <property type="entry name" value="CHIT_BIND_II"/>
    <property type="match status" value="1"/>
</dbReference>
<dbReference type="AlphaFoldDB" id="A0AAV2RKM9"/>
<name>A0AAV2RKM9_MEGNR</name>
<accession>A0AAV2RKM9</accession>
<keyword evidence="3" id="KW-1185">Reference proteome</keyword>
<gene>
    <name evidence="2" type="ORF">MNOR_LOCUS25546</name>
</gene>
<proteinExistence type="predicted"/>
<dbReference type="InterPro" id="IPR002557">
    <property type="entry name" value="Chitin-bd_dom"/>
</dbReference>
<evidence type="ECO:0000313" key="2">
    <source>
        <dbReference type="EMBL" id="CAL4126364.1"/>
    </source>
</evidence>
<dbReference type="Proteomes" id="UP001497623">
    <property type="component" value="Unassembled WGS sequence"/>
</dbReference>
<feature type="domain" description="Chitin-binding type-2" evidence="1">
    <location>
        <begin position="101"/>
        <end position="157"/>
    </location>
</feature>
<reference evidence="2 3" key="1">
    <citation type="submission" date="2024-05" db="EMBL/GenBank/DDBJ databases">
        <authorList>
            <person name="Wallberg A."/>
        </authorList>
    </citation>
    <scope>NUCLEOTIDE SEQUENCE [LARGE SCALE GENOMIC DNA]</scope>
</reference>
<evidence type="ECO:0000259" key="1">
    <source>
        <dbReference type="PROSITE" id="PS50940"/>
    </source>
</evidence>
<evidence type="ECO:0000313" key="3">
    <source>
        <dbReference type="Proteomes" id="UP001497623"/>
    </source>
</evidence>
<dbReference type="GO" id="GO:0008061">
    <property type="term" value="F:chitin binding"/>
    <property type="evidence" value="ECO:0007669"/>
    <property type="project" value="InterPro"/>
</dbReference>